<name>A0A9D7E1F4_9PROT</name>
<evidence type="ECO:0000313" key="2">
    <source>
        <dbReference type="Proteomes" id="UP000807785"/>
    </source>
</evidence>
<dbReference type="AlphaFoldDB" id="A0A9D7E1F4"/>
<comment type="caution">
    <text evidence="1">The sequence shown here is derived from an EMBL/GenBank/DDBJ whole genome shotgun (WGS) entry which is preliminary data.</text>
</comment>
<evidence type="ECO:0000313" key="1">
    <source>
        <dbReference type="EMBL" id="MBK6974790.1"/>
    </source>
</evidence>
<reference evidence="1" key="1">
    <citation type="submission" date="2020-10" db="EMBL/GenBank/DDBJ databases">
        <title>Connecting structure to function with the recovery of over 1000 high-quality activated sludge metagenome-assembled genomes encoding full-length rRNA genes using long-read sequencing.</title>
        <authorList>
            <person name="Singleton C.M."/>
            <person name="Petriglieri F."/>
            <person name="Kristensen J.M."/>
            <person name="Kirkegaard R.H."/>
            <person name="Michaelsen T.Y."/>
            <person name="Andersen M.H."/>
            <person name="Karst S.M."/>
            <person name="Dueholm M.S."/>
            <person name="Nielsen P.H."/>
            <person name="Albertsen M."/>
        </authorList>
    </citation>
    <scope>NUCLEOTIDE SEQUENCE</scope>
    <source>
        <strain evidence="1">Bjer_18-Q3-R1-45_BAT3C.347</strain>
    </source>
</reference>
<protein>
    <submittedName>
        <fullName evidence="1">Uncharacterized protein</fullName>
    </submittedName>
</protein>
<sequence length="180" mass="20694">MIALDLVVIQVLADVVGLVALSDRPRRSIEAEKLFLRRQPALDEERGVKRRRIDAATRISLALLSRLLDWRSALIVARLETLIRWHRAGWRLARIKVTAHPTVAWTLQGAGQAIGFEQDYRYLFHGRDSIFAKDLDEFLVLPRSSQVNLHPLIRRPLFRGVLRRRQCLGGMRSQDCRKAA</sequence>
<dbReference type="Proteomes" id="UP000807785">
    <property type="component" value="Unassembled WGS sequence"/>
</dbReference>
<accession>A0A9D7E1F4</accession>
<proteinExistence type="predicted"/>
<gene>
    <name evidence="1" type="ORF">IPH26_18265</name>
</gene>
<dbReference type="EMBL" id="JADJEV010000004">
    <property type="protein sequence ID" value="MBK6974790.1"/>
    <property type="molecule type" value="Genomic_DNA"/>
</dbReference>
<organism evidence="1 2">
    <name type="scientific">Candidatus Methylophosphatis roskildensis</name>
    <dbReference type="NCBI Taxonomy" id="2899263"/>
    <lineage>
        <taxon>Bacteria</taxon>
        <taxon>Pseudomonadati</taxon>
        <taxon>Pseudomonadota</taxon>
        <taxon>Betaproteobacteria</taxon>
        <taxon>Nitrosomonadales</taxon>
        <taxon>Sterolibacteriaceae</taxon>
        <taxon>Candidatus Methylophosphatis</taxon>
    </lineage>
</organism>